<dbReference type="GO" id="GO:0030677">
    <property type="term" value="C:ribonuclease P complex"/>
    <property type="evidence" value="ECO:0007669"/>
    <property type="project" value="TreeGrafter"/>
</dbReference>
<dbReference type="RefSeq" id="WP_091812380.1">
    <property type="nucleotide sequence ID" value="NZ_FNNE01000004.1"/>
</dbReference>
<dbReference type="InterPro" id="IPR020568">
    <property type="entry name" value="Ribosomal_Su5_D2-typ_SF"/>
</dbReference>
<comment type="catalytic activity">
    <reaction evidence="7">
        <text>Endonucleolytic cleavage of RNA, removing 5'-extranucleotides from tRNA precursor.</text>
        <dbReference type="EC" id="3.1.26.5"/>
    </reaction>
</comment>
<dbReference type="AlphaFoldDB" id="A0A1H2WE01"/>
<proteinExistence type="inferred from homology"/>
<dbReference type="EC" id="3.1.26.5" evidence="7 8"/>
<dbReference type="Gene3D" id="3.30.230.10">
    <property type="match status" value="1"/>
</dbReference>
<organism evidence="10 11">
    <name type="scientific">Marinobacter mobilis</name>
    <dbReference type="NCBI Taxonomy" id="488533"/>
    <lineage>
        <taxon>Bacteria</taxon>
        <taxon>Pseudomonadati</taxon>
        <taxon>Pseudomonadota</taxon>
        <taxon>Gammaproteobacteria</taxon>
        <taxon>Pseudomonadales</taxon>
        <taxon>Marinobacteraceae</taxon>
        <taxon>Marinobacter</taxon>
    </lineage>
</organism>
<dbReference type="PANTHER" id="PTHR33992:SF1">
    <property type="entry name" value="RIBONUCLEASE P PROTEIN COMPONENT"/>
    <property type="match status" value="1"/>
</dbReference>
<feature type="region of interest" description="Disordered" evidence="9">
    <location>
        <begin position="115"/>
        <end position="143"/>
    </location>
</feature>
<keyword evidence="11" id="KW-1185">Reference proteome</keyword>
<dbReference type="GO" id="GO:0000049">
    <property type="term" value="F:tRNA binding"/>
    <property type="evidence" value="ECO:0007669"/>
    <property type="project" value="UniProtKB-UniRule"/>
</dbReference>
<keyword evidence="5 7" id="KW-0378">Hydrolase</keyword>
<keyword evidence="2 7" id="KW-0819">tRNA processing</keyword>
<dbReference type="PANTHER" id="PTHR33992">
    <property type="entry name" value="RIBONUCLEASE P PROTEIN COMPONENT"/>
    <property type="match status" value="1"/>
</dbReference>
<dbReference type="HAMAP" id="MF_00227">
    <property type="entry name" value="RNase_P"/>
    <property type="match status" value="1"/>
</dbReference>
<dbReference type="InterPro" id="IPR014721">
    <property type="entry name" value="Ribsml_uS5_D2-typ_fold_subgr"/>
</dbReference>
<evidence type="ECO:0000313" key="10">
    <source>
        <dbReference type="EMBL" id="SDW78872.1"/>
    </source>
</evidence>
<keyword evidence="6 7" id="KW-0694">RNA-binding</keyword>
<keyword evidence="4 7" id="KW-0255">Endonuclease</keyword>
<dbReference type="STRING" id="488533.SAMN04487960_104135"/>
<evidence type="ECO:0000256" key="7">
    <source>
        <dbReference type="HAMAP-Rule" id="MF_00227"/>
    </source>
</evidence>
<dbReference type="GO" id="GO:0001682">
    <property type="term" value="P:tRNA 5'-leader removal"/>
    <property type="evidence" value="ECO:0007669"/>
    <property type="project" value="UniProtKB-UniRule"/>
</dbReference>
<feature type="compositionally biased region" description="Basic and acidic residues" evidence="9">
    <location>
        <begin position="124"/>
        <end position="135"/>
    </location>
</feature>
<dbReference type="Proteomes" id="UP000199675">
    <property type="component" value="Unassembled WGS sequence"/>
</dbReference>
<accession>A0A1H2WE01</accession>
<evidence type="ECO:0000256" key="9">
    <source>
        <dbReference type="SAM" id="MobiDB-lite"/>
    </source>
</evidence>
<comment type="similarity">
    <text evidence="7">Belongs to the RnpA family.</text>
</comment>
<evidence type="ECO:0000256" key="4">
    <source>
        <dbReference type="ARBA" id="ARBA00022759"/>
    </source>
</evidence>
<evidence type="ECO:0000256" key="6">
    <source>
        <dbReference type="ARBA" id="ARBA00022884"/>
    </source>
</evidence>
<dbReference type="GO" id="GO:0004526">
    <property type="term" value="F:ribonuclease P activity"/>
    <property type="evidence" value="ECO:0007669"/>
    <property type="project" value="UniProtKB-UniRule"/>
</dbReference>
<comment type="subunit">
    <text evidence="7">Consists of a catalytic RNA component (M1 or rnpB) and a protein subunit.</text>
</comment>
<keyword evidence="3 7" id="KW-0540">Nuclease</keyword>
<dbReference type="OrthoDB" id="9796422at2"/>
<evidence type="ECO:0000256" key="2">
    <source>
        <dbReference type="ARBA" id="ARBA00022694"/>
    </source>
</evidence>
<sequence length="143" mass="16256">MKALSFPKNARLLRPRDYAGVFDNVQVRVPHRHFLLLATSNDLGHARIGLVFSKKNLKHAVQRNRVKRLVRETFRQQTDLPSLDIVVLGRQGLASVENPKLHSFLDDLWRRLKRKAQPAPAHPDPVETKSHHAQTDKPSPGDG</sequence>
<dbReference type="EMBL" id="FNNE01000004">
    <property type="protein sequence ID" value="SDW78872.1"/>
    <property type="molecule type" value="Genomic_DNA"/>
</dbReference>
<evidence type="ECO:0000313" key="11">
    <source>
        <dbReference type="Proteomes" id="UP000199675"/>
    </source>
</evidence>
<comment type="function">
    <text evidence="1 7">RNaseP catalyzes the removal of the 5'-leader sequence from pre-tRNA to produce the mature 5'-terminus. It can also cleave other RNA substrates such as 4.5S RNA. The protein component plays an auxiliary but essential role in vivo by binding to the 5'-leader sequence and broadening the substrate specificity of the ribozyme.</text>
</comment>
<evidence type="ECO:0000256" key="5">
    <source>
        <dbReference type="ARBA" id="ARBA00022801"/>
    </source>
</evidence>
<dbReference type="GO" id="GO:0042781">
    <property type="term" value="F:3'-tRNA processing endoribonuclease activity"/>
    <property type="evidence" value="ECO:0007669"/>
    <property type="project" value="TreeGrafter"/>
</dbReference>
<dbReference type="Pfam" id="PF00825">
    <property type="entry name" value="Ribonuclease_P"/>
    <property type="match status" value="1"/>
</dbReference>
<gene>
    <name evidence="7" type="primary">rnpA</name>
    <name evidence="10" type="ORF">SAMN04487960_104135</name>
</gene>
<evidence type="ECO:0000256" key="1">
    <source>
        <dbReference type="ARBA" id="ARBA00002663"/>
    </source>
</evidence>
<reference evidence="10 11" key="1">
    <citation type="submission" date="2016-10" db="EMBL/GenBank/DDBJ databases">
        <authorList>
            <person name="de Groot N.N."/>
        </authorList>
    </citation>
    <scope>NUCLEOTIDE SEQUENCE [LARGE SCALE GENOMIC DNA]</scope>
    <source>
        <strain evidence="10 11">CGMCC 1.7059</strain>
    </source>
</reference>
<evidence type="ECO:0000256" key="3">
    <source>
        <dbReference type="ARBA" id="ARBA00022722"/>
    </source>
</evidence>
<dbReference type="PROSITE" id="PS00648">
    <property type="entry name" value="RIBONUCLEASE_P"/>
    <property type="match status" value="1"/>
</dbReference>
<dbReference type="SUPFAM" id="SSF54211">
    <property type="entry name" value="Ribosomal protein S5 domain 2-like"/>
    <property type="match status" value="1"/>
</dbReference>
<evidence type="ECO:0000256" key="8">
    <source>
        <dbReference type="NCBIfam" id="TIGR00188"/>
    </source>
</evidence>
<dbReference type="NCBIfam" id="TIGR00188">
    <property type="entry name" value="rnpA"/>
    <property type="match status" value="1"/>
</dbReference>
<dbReference type="InterPro" id="IPR000100">
    <property type="entry name" value="RNase_P"/>
</dbReference>
<protein>
    <recommendedName>
        <fullName evidence="7 8">Ribonuclease P protein component</fullName>
        <shortName evidence="7">RNase P protein</shortName>
        <shortName evidence="7">RNaseP protein</shortName>
        <ecNumber evidence="7 8">3.1.26.5</ecNumber>
    </recommendedName>
    <alternativeName>
        <fullName evidence="7">Protein C5</fullName>
    </alternativeName>
</protein>
<dbReference type="InterPro" id="IPR020539">
    <property type="entry name" value="RNase_P_CS"/>
</dbReference>
<name>A0A1H2WE01_9GAMM</name>